<keyword evidence="3" id="KW-1185">Reference proteome</keyword>
<dbReference type="EMBL" id="PKSG01000622">
    <property type="protein sequence ID" value="POR33871.1"/>
    <property type="molecule type" value="Genomic_DNA"/>
</dbReference>
<keyword evidence="1" id="KW-0472">Membrane</keyword>
<organism evidence="2 3">
    <name type="scientific">Tolypocladium paradoxum</name>
    <dbReference type="NCBI Taxonomy" id="94208"/>
    <lineage>
        <taxon>Eukaryota</taxon>
        <taxon>Fungi</taxon>
        <taxon>Dikarya</taxon>
        <taxon>Ascomycota</taxon>
        <taxon>Pezizomycotina</taxon>
        <taxon>Sordariomycetes</taxon>
        <taxon>Hypocreomycetidae</taxon>
        <taxon>Hypocreales</taxon>
        <taxon>Ophiocordycipitaceae</taxon>
        <taxon>Tolypocladium</taxon>
    </lineage>
</organism>
<dbReference type="AlphaFoldDB" id="A0A2S4KUM4"/>
<feature type="transmembrane region" description="Helical" evidence="1">
    <location>
        <begin position="36"/>
        <end position="53"/>
    </location>
</feature>
<keyword evidence="1" id="KW-0812">Transmembrane</keyword>
<dbReference type="STRING" id="94208.A0A2S4KUM4"/>
<evidence type="ECO:0000256" key="1">
    <source>
        <dbReference type="SAM" id="Phobius"/>
    </source>
</evidence>
<reference evidence="2 3" key="1">
    <citation type="submission" date="2018-01" db="EMBL/GenBank/DDBJ databases">
        <title>Harnessing the power of phylogenomics to disentangle the directionality and signatures of interkingdom host jumping in the parasitic fungal genus Tolypocladium.</title>
        <authorList>
            <person name="Quandt C.A."/>
            <person name="Patterson W."/>
            <person name="Spatafora J.W."/>
        </authorList>
    </citation>
    <scope>NUCLEOTIDE SEQUENCE [LARGE SCALE GENOMIC DNA]</scope>
    <source>
        <strain evidence="2 3">NRBC 100945</strain>
    </source>
</reference>
<gene>
    <name evidence="2" type="ORF">TPAR_05931</name>
</gene>
<comment type="caution">
    <text evidence="2">The sequence shown here is derived from an EMBL/GenBank/DDBJ whole genome shotgun (WGS) entry which is preliminary data.</text>
</comment>
<accession>A0A2S4KUM4</accession>
<evidence type="ECO:0000313" key="3">
    <source>
        <dbReference type="Proteomes" id="UP000237481"/>
    </source>
</evidence>
<proteinExistence type="predicted"/>
<protein>
    <submittedName>
        <fullName evidence="2">Uncharacterized protein</fullName>
    </submittedName>
</protein>
<name>A0A2S4KUM4_9HYPO</name>
<evidence type="ECO:0000313" key="2">
    <source>
        <dbReference type="EMBL" id="POR33871.1"/>
    </source>
</evidence>
<sequence>MNSLCVVCCTASSAIFVTVPHYWIKWWIEGGTNHSIYYLVGYIMLALVAWTSANGTMWSTCTGKELLTEIDAQEYVHSTCSALWENTSSVSTFDNIWVFRLTRVFSSSLLTPTQGTVILLFSYRHGCHTQPVVIPKVSEATALALDTNHWLTSIRFGQDITLVDRHLPAAFSALCHREFMPLARVMSLY</sequence>
<keyword evidence="1" id="KW-1133">Transmembrane helix</keyword>
<dbReference type="Proteomes" id="UP000237481">
    <property type="component" value="Unassembled WGS sequence"/>
</dbReference>